<dbReference type="EMBL" id="JAIQCV010000011">
    <property type="protein sequence ID" value="KAH1046735.1"/>
    <property type="molecule type" value="Genomic_DNA"/>
</dbReference>
<dbReference type="AlphaFoldDB" id="A0A9D3UK06"/>
<evidence type="ECO:0000313" key="1">
    <source>
        <dbReference type="EMBL" id="KAH1046735.1"/>
    </source>
</evidence>
<reference evidence="1 2" key="1">
    <citation type="journal article" date="2021" name="Plant Biotechnol. J.">
        <title>Multi-omics assisted identification of the key and species-specific regulatory components of drought-tolerant mechanisms in Gossypium stocksii.</title>
        <authorList>
            <person name="Yu D."/>
            <person name="Ke L."/>
            <person name="Zhang D."/>
            <person name="Wu Y."/>
            <person name="Sun Y."/>
            <person name="Mei J."/>
            <person name="Sun J."/>
            <person name="Sun Y."/>
        </authorList>
    </citation>
    <scope>NUCLEOTIDE SEQUENCE [LARGE SCALE GENOMIC DNA]</scope>
    <source>
        <strain evidence="2">cv. E1</strain>
        <tissue evidence="1">Leaf</tissue>
    </source>
</reference>
<dbReference type="Proteomes" id="UP000828251">
    <property type="component" value="Unassembled WGS sequence"/>
</dbReference>
<feature type="non-terminal residue" evidence="1">
    <location>
        <position position="53"/>
    </location>
</feature>
<accession>A0A9D3UK06</accession>
<proteinExistence type="predicted"/>
<comment type="caution">
    <text evidence="1">The sequence shown here is derived from an EMBL/GenBank/DDBJ whole genome shotgun (WGS) entry which is preliminary data.</text>
</comment>
<gene>
    <name evidence="1" type="ORF">J1N35_037519</name>
</gene>
<protein>
    <submittedName>
        <fullName evidence="1">Uncharacterized protein</fullName>
    </submittedName>
</protein>
<evidence type="ECO:0000313" key="2">
    <source>
        <dbReference type="Proteomes" id="UP000828251"/>
    </source>
</evidence>
<organism evidence="1 2">
    <name type="scientific">Gossypium stocksii</name>
    <dbReference type="NCBI Taxonomy" id="47602"/>
    <lineage>
        <taxon>Eukaryota</taxon>
        <taxon>Viridiplantae</taxon>
        <taxon>Streptophyta</taxon>
        <taxon>Embryophyta</taxon>
        <taxon>Tracheophyta</taxon>
        <taxon>Spermatophyta</taxon>
        <taxon>Magnoliopsida</taxon>
        <taxon>eudicotyledons</taxon>
        <taxon>Gunneridae</taxon>
        <taxon>Pentapetalae</taxon>
        <taxon>rosids</taxon>
        <taxon>malvids</taxon>
        <taxon>Malvales</taxon>
        <taxon>Malvaceae</taxon>
        <taxon>Malvoideae</taxon>
        <taxon>Gossypium</taxon>
    </lineage>
</organism>
<sequence length="53" mass="5719">MVVMSAENELVAFAPKFKQRRISAVWDFPPGCGKVAAPNSGSSKQSTVSQYSQ</sequence>
<keyword evidence="2" id="KW-1185">Reference proteome</keyword>
<name>A0A9D3UK06_9ROSI</name>